<name>A0ABT0XG96_9BACI</name>
<feature type="domain" description="Cell wall elongation regulator TseB-like" evidence="1">
    <location>
        <begin position="37"/>
        <end position="81"/>
    </location>
</feature>
<organism evidence="2 3">
    <name type="scientific">Alkalicoccobacillus plakortidis</name>
    <dbReference type="NCBI Taxonomy" id="444060"/>
    <lineage>
        <taxon>Bacteria</taxon>
        <taxon>Bacillati</taxon>
        <taxon>Bacillota</taxon>
        <taxon>Bacilli</taxon>
        <taxon>Bacillales</taxon>
        <taxon>Bacillaceae</taxon>
        <taxon>Alkalicoccobacillus</taxon>
    </lineage>
</organism>
<evidence type="ECO:0000259" key="1">
    <source>
        <dbReference type="Pfam" id="PF17881"/>
    </source>
</evidence>
<dbReference type="InterPro" id="IPR041401">
    <property type="entry name" value="TseB-like_dom"/>
</dbReference>
<keyword evidence="3" id="KW-1185">Reference proteome</keyword>
<dbReference type="Pfam" id="PF17881">
    <property type="entry name" value="TseB"/>
    <property type="match status" value="1"/>
</dbReference>
<reference evidence="2" key="1">
    <citation type="submission" date="2022-06" db="EMBL/GenBank/DDBJ databases">
        <title>Alkalicoccobacillus porphyridii sp. nov., isolated from a marine red alga, Porphyridium purpureum and reclassification of Shouchella plakortidis and Shouchella gibsonii as Alkalicoccobacillus plakortidis comb. nov. and Alkalicoccobacillus gibsonii comb. nov.</title>
        <authorList>
            <person name="Kim K.H."/>
            <person name="Lee J.K."/>
            <person name="Han D.M."/>
            <person name="Baek J.H."/>
            <person name="Jeon C.O."/>
        </authorList>
    </citation>
    <scope>NUCLEOTIDE SEQUENCE</scope>
    <source>
        <strain evidence="2">DSM 19153</strain>
    </source>
</reference>
<evidence type="ECO:0000313" key="3">
    <source>
        <dbReference type="Proteomes" id="UP001203665"/>
    </source>
</evidence>
<sequence length="161" mass="17904">MKKWIIIGIIAMVVLLTGVSVYAYSTVRAPLTEGYEQARQTILDSGELQSVDDVSYFHGEDSFFVVMGLDTEGDQAIAWVPQDQEDSTTVLKESDGITPEEAQSITESAVNASKIQSVKLGKEGNTALYEVKYLTESNQQGYYYLTFQDGSFIKRYSLNND</sequence>
<dbReference type="SUPFAM" id="SSF54403">
    <property type="entry name" value="Cystatin/monellin"/>
    <property type="match status" value="2"/>
</dbReference>
<gene>
    <name evidence="2" type="ORF">NDM98_01790</name>
</gene>
<protein>
    <submittedName>
        <fullName evidence="2">DUF5590 domain-containing protein</fullName>
    </submittedName>
</protein>
<dbReference type="EMBL" id="JAMQJY010000001">
    <property type="protein sequence ID" value="MCM2674368.1"/>
    <property type="molecule type" value="Genomic_DNA"/>
</dbReference>
<dbReference type="Proteomes" id="UP001203665">
    <property type="component" value="Unassembled WGS sequence"/>
</dbReference>
<dbReference type="Gene3D" id="3.10.450.40">
    <property type="match status" value="2"/>
</dbReference>
<dbReference type="RefSeq" id="WP_251603945.1">
    <property type="nucleotide sequence ID" value="NZ_JAMQJY010000001.1"/>
</dbReference>
<accession>A0ABT0XG96</accession>
<evidence type="ECO:0000313" key="2">
    <source>
        <dbReference type="EMBL" id="MCM2674368.1"/>
    </source>
</evidence>
<dbReference type="InterPro" id="IPR046350">
    <property type="entry name" value="Cystatin_sf"/>
</dbReference>
<comment type="caution">
    <text evidence="2">The sequence shown here is derived from an EMBL/GenBank/DDBJ whole genome shotgun (WGS) entry which is preliminary data.</text>
</comment>
<proteinExistence type="predicted"/>